<protein>
    <submittedName>
        <fullName evidence="10">PTS mannose/fructose/sorbose transporter subunit IIB</fullName>
    </submittedName>
    <submittedName>
        <fullName evidence="9">PTS sugar transporter subunit IIB</fullName>
    </submittedName>
</protein>
<dbReference type="AlphaFoldDB" id="A0A3E3E8Z2"/>
<keyword evidence="7" id="KW-0418">Kinase</keyword>
<name>A0A3E3E8Z2_9FIRM</name>
<dbReference type="PROSITE" id="PS51101">
    <property type="entry name" value="PTS_EIIB_TYPE_4"/>
    <property type="match status" value="1"/>
</dbReference>
<dbReference type="Pfam" id="PF03830">
    <property type="entry name" value="PTSIIB_sorb"/>
    <property type="match status" value="1"/>
</dbReference>
<keyword evidence="4 9" id="KW-0762">Sugar transport</keyword>
<dbReference type="EMBL" id="QUSK01000003">
    <property type="protein sequence ID" value="RGD77917.1"/>
    <property type="molecule type" value="Genomic_DNA"/>
</dbReference>
<reference evidence="9" key="2">
    <citation type="submission" date="2023-01" db="EMBL/GenBank/DDBJ databases">
        <title>Human gut microbiome strain richness.</title>
        <authorList>
            <person name="Chen-Liaw A."/>
        </authorList>
    </citation>
    <scope>NUCLEOTIDE SEQUENCE</scope>
    <source>
        <strain evidence="9">D8_m1001271B151109d0_201107</strain>
    </source>
</reference>
<dbReference type="GO" id="GO:0008982">
    <property type="term" value="F:protein-N(PI)-phosphohistidine-sugar phosphotransferase activity"/>
    <property type="evidence" value="ECO:0007669"/>
    <property type="project" value="InterPro"/>
</dbReference>
<comment type="subcellular location">
    <subcellularLocation>
        <location evidence="1">Cytoplasm</location>
    </subcellularLocation>
</comment>
<dbReference type="GO" id="GO:0016301">
    <property type="term" value="F:kinase activity"/>
    <property type="evidence" value="ECO:0007669"/>
    <property type="project" value="UniProtKB-KW"/>
</dbReference>
<dbReference type="Proteomes" id="UP001212981">
    <property type="component" value="Unassembled WGS sequence"/>
</dbReference>
<keyword evidence="2" id="KW-0813">Transport</keyword>
<dbReference type="SUPFAM" id="SSF52728">
    <property type="entry name" value="PTS IIb component"/>
    <property type="match status" value="1"/>
</dbReference>
<dbReference type="Proteomes" id="UP000260721">
    <property type="component" value="Unassembled WGS sequence"/>
</dbReference>
<evidence type="ECO:0000313" key="9">
    <source>
        <dbReference type="EMBL" id="MDB7981532.1"/>
    </source>
</evidence>
<keyword evidence="6" id="KW-0598">Phosphotransferase system</keyword>
<sequence length="158" mass="17637">MGKIVLSRIDDRLIHGQVMTAWVSYVGGKEILIIDDKVAKDPFLSAVIMGAAPKNLKVQVMTVTSAIDYLKDSANIDENIILLAKGPETFLELFSQGVEIQEINLGGMGSKQDRKKLYKNIAVSDTEREIFRKLVNNGIHVYIQVVPNMESVDIEKYL</sequence>
<dbReference type="EMBL" id="JAQLXO010000001">
    <property type="protein sequence ID" value="MDB7981532.1"/>
    <property type="molecule type" value="Genomic_DNA"/>
</dbReference>
<organism evidence="10 11">
    <name type="scientific">Faecalicoccus pleomorphus</name>
    <dbReference type="NCBI Taxonomy" id="1323"/>
    <lineage>
        <taxon>Bacteria</taxon>
        <taxon>Bacillati</taxon>
        <taxon>Bacillota</taxon>
        <taxon>Erysipelotrichia</taxon>
        <taxon>Erysipelotrichales</taxon>
        <taxon>Erysipelotrichaceae</taxon>
        <taxon>Faecalicoccus</taxon>
    </lineage>
</organism>
<gene>
    <name evidence="10" type="ORF">DXC78_02255</name>
    <name evidence="9" type="ORF">PND82_01710</name>
</gene>
<proteinExistence type="predicted"/>
<evidence type="ECO:0000259" key="8">
    <source>
        <dbReference type="PROSITE" id="PS51101"/>
    </source>
</evidence>
<comment type="caution">
    <text evidence="10">The sequence shown here is derived from an EMBL/GenBank/DDBJ whole genome shotgun (WGS) entry which is preliminary data.</text>
</comment>
<evidence type="ECO:0000256" key="5">
    <source>
        <dbReference type="ARBA" id="ARBA00022679"/>
    </source>
</evidence>
<dbReference type="GO" id="GO:0009401">
    <property type="term" value="P:phosphoenolpyruvate-dependent sugar phosphotransferase system"/>
    <property type="evidence" value="ECO:0007669"/>
    <property type="project" value="UniProtKB-KW"/>
</dbReference>
<feature type="domain" description="PTS EIIB type-4" evidence="8">
    <location>
        <begin position="1"/>
        <end position="158"/>
    </location>
</feature>
<dbReference type="InterPro" id="IPR004720">
    <property type="entry name" value="PTS_IIB_sorbose-sp"/>
</dbReference>
<keyword evidence="5" id="KW-0808">Transferase</keyword>
<evidence type="ECO:0000256" key="1">
    <source>
        <dbReference type="ARBA" id="ARBA00004496"/>
    </source>
</evidence>
<dbReference type="RefSeq" id="WP_117445518.1">
    <property type="nucleotide sequence ID" value="NZ_JAQLXO010000001.1"/>
</dbReference>
<evidence type="ECO:0000256" key="2">
    <source>
        <dbReference type="ARBA" id="ARBA00022448"/>
    </source>
</evidence>
<evidence type="ECO:0000313" key="10">
    <source>
        <dbReference type="EMBL" id="RGD77917.1"/>
    </source>
</evidence>
<evidence type="ECO:0000256" key="6">
    <source>
        <dbReference type="ARBA" id="ARBA00022683"/>
    </source>
</evidence>
<evidence type="ECO:0000256" key="7">
    <source>
        <dbReference type="ARBA" id="ARBA00022777"/>
    </source>
</evidence>
<accession>A0A3E3E8Z2</accession>
<dbReference type="Gene3D" id="3.40.35.10">
    <property type="entry name" value="Phosphotransferase system, sorbose subfamily IIB component"/>
    <property type="match status" value="1"/>
</dbReference>
<reference evidence="10 11" key="1">
    <citation type="submission" date="2018-08" db="EMBL/GenBank/DDBJ databases">
        <title>A genome reference for cultivated species of the human gut microbiota.</title>
        <authorList>
            <person name="Zou Y."/>
            <person name="Xue W."/>
            <person name="Luo G."/>
        </authorList>
    </citation>
    <scope>NUCLEOTIDE SEQUENCE [LARGE SCALE GENOMIC DNA]</scope>
    <source>
        <strain evidence="10 11">TF08-11</strain>
    </source>
</reference>
<evidence type="ECO:0000313" key="11">
    <source>
        <dbReference type="Proteomes" id="UP000260721"/>
    </source>
</evidence>
<evidence type="ECO:0000256" key="3">
    <source>
        <dbReference type="ARBA" id="ARBA00022490"/>
    </source>
</evidence>
<dbReference type="GO" id="GO:0005737">
    <property type="term" value="C:cytoplasm"/>
    <property type="evidence" value="ECO:0007669"/>
    <property type="project" value="UniProtKB-SubCell"/>
</dbReference>
<evidence type="ECO:0000256" key="4">
    <source>
        <dbReference type="ARBA" id="ARBA00022597"/>
    </source>
</evidence>
<keyword evidence="3" id="KW-0963">Cytoplasm</keyword>
<dbReference type="InterPro" id="IPR036667">
    <property type="entry name" value="PTS_IIB_sorbose-sp_sf"/>
</dbReference>